<accession>A0A6J4MQ91</accession>
<organism evidence="2">
    <name type="scientific">uncultured Nocardioidaceae bacterium</name>
    <dbReference type="NCBI Taxonomy" id="253824"/>
    <lineage>
        <taxon>Bacteria</taxon>
        <taxon>Bacillati</taxon>
        <taxon>Actinomycetota</taxon>
        <taxon>Actinomycetes</taxon>
        <taxon>Propionibacteriales</taxon>
        <taxon>Nocardioidaceae</taxon>
        <taxon>environmental samples</taxon>
    </lineage>
</organism>
<feature type="region of interest" description="Disordered" evidence="1">
    <location>
        <begin position="75"/>
        <end position="96"/>
    </location>
</feature>
<sequence length="96" mass="10281">MGATGVRQSPQHAVRFRQRQLLGDGEPQRTETAAEADLAGVHESPFGDRTGLRPATGSTRAVTSCSGYVGKPLLAIGRPEMPTRPSCRHQGRVDQT</sequence>
<gene>
    <name evidence="2" type="ORF">AVDCRST_MAG34-2742</name>
</gene>
<proteinExistence type="predicted"/>
<reference evidence="2" key="1">
    <citation type="submission" date="2020-02" db="EMBL/GenBank/DDBJ databases">
        <authorList>
            <person name="Meier V. D."/>
        </authorList>
    </citation>
    <scope>NUCLEOTIDE SEQUENCE</scope>
    <source>
        <strain evidence="2">AVDCRST_MAG34</strain>
    </source>
</reference>
<dbReference type="EMBL" id="CADCUI010000074">
    <property type="protein sequence ID" value="CAA9363683.1"/>
    <property type="molecule type" value="Genomic_DNA"/>
</dbReference>
<evidence type="ECO:0000256" key="1">
    <source>
        <dbReference type="SAM" id="MobiDB-lite"/>
    </source>
</evidence>
<evidence type="ECO:0000313" key="2">
    <source>
        <dbReference type="EMBL" id="CAA9363683.1"/>
    </source>
</evidence>
<dbReference type="AlphaFoldDB" id="A0A6J4MQ91"/>
<name>A0A6J4MQ91_9ACTN</name>
<feature type="region of interest" description="Disordered" evidence="1">
    <location>
        <begin position="1"/>
        <end position="62"/>
    </location>
</feature>
<protein>
    <submittedName>
        <fullName evidence="2">Uncharacterized protein</fullName>
    </submittedName>
</protein>
<feature type="compositionally biased region" description="Polar residues" evidence="1">
    <location>
        <begin position="1"/>
        <end position="11"/>
    </location>
</feature>